<comment type="subcellular location">
    <subcellularLocation>
        <location evidence="1">Endoplasmic reticulum membrane</location>
        <topology evidence="1">Single-pass membrane protein</topology>
    </subcellularLocation>
</comment>
<evidence type="ECO:0000256" key="2">
    <source>
        <dbReference type="ARBA" id="ARBA00022692"/>
    </source>
</evidence>
<keyword evidence="5" id="KW-0472">Membrane</keyword>
<keyword evidence="3" id="KW-0256">Endoplasmic reticulum</keyword>
<dbReference type="AlphaFoldDB" id="W4HM76"/>
<gene>
    <name evidence="6" type="ORF">ATO8_08391</name>
</gene>
<evidence type="ECO:0000256" key="1">
    <source>
        <dbReference type="ARBA" id="ARBA00004389"/>
    </source>
</evidence>
<dbReference type="eggNOG" id="COG0707">
    <property type="taxonomic scope" value="Bacteria"/>
</dbReference>
<dbReference type="RefSeq" id="WP_306132202.1">
    <property type="nucleotide sequence ID" value="NZ_JASHIL010000016.1"/>
</dbReference>
<dbReference type="PANTHER" id="PTHR12154">
    <property type="entry name" value="GLYCOSYL TRANSFERASE-RELATED"/>
    <property type="match status" value="1"/>
</dbReference>
<protein>
    <submittedName>
        <fullName evidence="6">Oligosaccharide biosynthesis protein Alg14-like protein</fullName>
    </submittedName>
</protein>
<evidence type="ECO:0000256" key="3">
    <source>
        <dbReference type="ARBA" id="ARBA00022824"/>
    </source>
</evidence>
<dbReference type="EMBL" id="AQQW01000004">
    <property type="protein sequence ID" value="ETW13216.1"/>
    <property type="molecule type" value="Genomic_DNA"/>
</dbReference>
<dbReference type="STRING" id="1379903.ATO8_08391"/>
<evidence type="ECO:0000313" key="6">
    <source>
        <dbReference type="EMBL" id="ETW13216.1"/>
    </source>
</evidence>
<evidence type="ECO:0000313" key="7">
    <source>
        <dbReference type="Proteomes" id="UP000019063"/>
    </source>
</evidence>
<dbReference type="GO" id="GO:0004577">
    <property type="term" value="F:N-acetylglucosaminyldiphosphodolichol N-acetylglucosaminyltransferase activity"/>
    <property type="evidence" value="ECO:0007669"/>
    <property type="project" value="TreeGrafter"/>
</dbReference>
<dbReference type="GO" id="GO:0006488">
    <property type="term" value="P:dolichol-linked oligosaccharide biosynthetic process"/>
    <property type="evidence" value="ECO:0007669"/>
    <property type="project" value="InterPro"/>
</dbReference>
<dbReference type="InterPro" id="IPR013969">
    <property type="entry name" value="Oligosacch_biosynth_Alg14"/>
</dbReference>
<keyword evidence="4" id="KW-1133">Transmembrane helix</keyword>
<dbReference type="Pfam" id="PF08660">
    <property type="entry name" value="Alg14"/>
    <property type="match status" value="1"/>
</dbReference>
<name>W4HM76_9RHOB</name>
<evidence type="ECO:0000256" key="5">
    <source>
        <dbReference type="ARBA" id="ARBA00023136"/>
    </source>
</evidence>
<evidence type="ECO:0000256" key="4">
    <source>
        <dbReference type="ARBA" id="ARBA00022989"/>
    </source>
</evidence>
<dbReference type="Gene3D" id="3.40.50.2000">
    <property type="entry name" value="Glycogen Phosphorylase B"/>
    <property type="match status" value="1"/>
</dbReference>
<keyword evidence="2" id="KW-0812">Transmembrane</keyword>
<reference evidence="6 7" key="1">
    <citation type="journal article" date="2014" name="Antonie Van Leeuwenhoek">
        <title>Roseivivax atlanticus sp. nov., isolated from surface seawater of the Atlantic Ocean.</title>
        <authorList>
            <person name="Li G."/>
            <person name="Lai Q."/>
            <person name="Liu X."/>
            <person name="Sun F."/>
            <person name="Shao Z."/>
        </authorList>
    </citation>
    <scope>NUCLEOTIDE SEQUENCE [LARGE SCALE GENOMIC DNA]</scope>
    <source>
        <strain evidence="6 7">22II-s10s</strain>
    </source>
</reference>
<dbReference type="Proteomes" id="UP000019063">
    <property type="component" value="Unassembled WGS sequence"/>
</dbReference>
<dbReference type="PANTHER" id="PTHR12154:SF4">
    <property type="entry name" value="UDP-N-ACETYLGLUCOSAMINE TRANSFERASE SUBUNIT ALG14 HOMOLOG"/>
    <property type="match status" value="1"/>
</dbReference>
<sequence length="163" mass="17897">MDFDMTIFDTNRSGRKTRIFAIASAGGHWQQLMELRDAFEGCDVLYATTLDGLADQFSAGPAVVIPDCNRNSRRRAARSAWAILVRLIRFRPDVVITTGALPGVVALVLSKGIGARTIWVDSVANAERMSLSGMLARRMADLWVSQWPHVARATGARYFGAVL</sequence>
<dbReference type="SUPFAM" id="SSF53756">
    <property type="entry name" value="UDP-Glycosyltransferase/glycogen phosphorylase"/>
    <property type="match status" value="1"/>
</dbReference>
<organism evidence="6 7">
    <name type="scientific">Roseivivax marinus</name>
    <dbReference type="NCBI Taxonomy" id="1379903"/>
    <lineage>
        <taxon>Bacteria</taxon>
        <taxon>Pseudomonadati</taxon>
        <taxon>Pseudomonadota</taxon>
        <taxon>Alphaproteobacteria</taxon>
        <taxon>Rhodobacterales</taxon>
        <taxon>Roseobacteraceae</taxon>
        <taxon>Roseivivax</taxon>
    </lineage>
</organism>
<proteinExistence type="predicted"/>
<comment type="caution">
    <text evidence="6">The sequence shown here is derived from an EMBL/GenBank/DDBJ whole genome shotgun (WGS) entry which is preliminary data.</text>
</comment>
<keyword evidence="7" id="KW-1185">Reference proteome</keyword>
<accession>W4HM76</accession>